<reference evidence="2 3" key="1">
    <citation type="submission" date="2024-01" db="EMBL/GenBank/DDBJ databases">
        <title>The complete chloroplast genome sequence of Lithospermum erythrorhizon: insights into the phylogenetic relationship among Boraginaceae species and the maternal lineages of purple gromwells.</title>
        <authorList>
            <person name="Okada T."/>
            <person name="Watanabe K."/>
        </authorList>
    </citation>
    <scope>NUCLEOTIDE SEQUENCE [LARGE SCALE GENOMIC DNA]</scope>
</reference>
<dbReference type="Pfam" id="PF00665">
    <property type="entry name" value="rve"/>
    <property type="match status" value="1"/>
</dbReference>
<organism evidence="2 3">
    <name type="scientific">Lithospermum erythrorhizon</name>
    <name type="common">Purple gromwell</name>
    <name type="synonym">Lithospermum officinale var. erythrorhizon</name>
    <dbReference type="NCBI Taxonomy" id="34254"/>
    <lineage>
        <taxon>Eukaryota</taxon>
        <taxon>Viridiplantae</taxon>
        <taxon>Streptophyta</taxon>
        <taxon>Embryophyta</taxon>
        <taxon>Tracheophyta</taxon>
        <taxon>Spermatophyta</taxon>
        <taxon>Magnoliopsida</taxon>
        <taxon>eudicotyledons</taxon>
        <taxon>Gunneridae</taxon>
        <taxon>Pentapetalae</taxon>
        <taxon>asterids</taxon>
        <taxon>lamiids</taxon>
        <taxon>Boraginales</taxon>
        <taxon>Boraginaceae</taxon>
        <taxon>Boraginoideae</taxon>
        <taxon>Lithospermeae</taxon>
        <taxon>Lithospermum</taxon>
    </lineage>
</organism>
<dbReference type="SUPFAM" id="SSF53098">
    <property type="entry name" value="Ribonuclease H-like"/>
    <property type="match status" value="1"/>
</dbReference>
<dbReference type="Proteomes" id="UP001454036">
    <property type="component" value="Unassembled WGS sequence"/>
</dbReference>
<gene>
    <name evidence="2" type="ORF">LIER_20982</name>
</gene>
<evidence type="ECO:0000313" key="3">
    <source>
        <dbReference type="Proteomes" id="UP001454036"/>
    </source>
</evidence>
<dbReference type="GO" id="GO:0015074">
    <property type="term" value="P:DNA integration"/>
    <property type="evidence" value="ECO:0007669"/>
    <property type="project" value="InterPro"/>
</dbReference>
<protein>
    <recommendedName>
        <fullName evidence="1">Integrase catalytic domain-containing protein</fullName>
    </recommendedName>
</protein>
<evidence type="ECO:0000313" key="2">
    <source>
        <dbReference type="EMBL" id="GAA0165632.1"/>
    </source>
</evidence>
<sequence>MRHPRKMHGSMCGSHINGKALTQKILRSGIFWPSVAKNVQDHVRRFDALRCGYRRRSPEDAWGQTYTIMAMDYFIKWVEAKPLIWHDQDHVYQFLKEIFTRFEVPLVLVTDSGMQFTAGKIEGMCLDLDIEHRTASVSYP</sequence>
<dbReference type="InterPro" id="IPR050951">
    <property type="entry name" value="Retrovirus_Pol_polyprotein"/>
</dbReference>
<accession>A0AAV3QRN9</accession>
<evidence type="ECO:0000259" key="1">
    <source>
        <dbReference type="PROSITE" id="PS50994"/>
    </source>
</evidence>
<dbReference type="Gene3D" id="3.30.420.10">
    <property type="entry name" value="Ribonuclease H-like superfamily/Ribonuclease H"/>
    <property type="match status" value="1"/>
</dbReference>
<dbReference type="InterPro" id="IPR001584">
    <property type="entry name" value="Integrase_cat-core"/>
</dbReference>
<dbReference type="AlphaFoldDB" id="A0AAV3QRN9"/>
<name>A0AAV3QRN9_LITER</name>
<comment type="caution">
    <text evidence="2">The sequence shown here is derived from an EMBL/GenBank/DDBJ whole genome shotgun (WGS) entry which is preliminary data.</text>
</comment>
<dbReference type="EMBL" id="BAABME010005439">
    <property type="protein sequence ID" value="GAA0165632.1"/>
    <property type="molecule type" value="Genomic_DNA"/>
</dbReference>
<dbReference type="InterPro" id="IPR012337">
    <property type="entry name" value="RNaseH-like_sf"/>
</dbReference>
<dbReference type="PANTHER" id="PTHR37984">
    <property type="entry name" value="PROTEIN CBG26694"/>
    <property type="match status" value="1"/>
</dbReference>
<dbReference type="PROSITE" id="PS50994">
    <property type="entry name" value="INTEGRASE"/>
    <property type="match status" value="1"/>
</dbReference>
<feature type="domain" description="Integrase catalytic" evidence="1">
    <location>
        <begin position="36"/>
        <end position="140"/>
    </location>
</feature>
<proteinExistence type="predicted"/>
<dbReference type="PANTHER" id="PTHR37984:SF5">
    <property type="entry name" value="PROTEIN NYNRIN-LIKE"/>
    <property type="match status" value="1"/>
</dbReference>
<dbReference type="GO" id="GO:0003676">
    <property type="term" value="F:nucleic acid binding"/>
    <property type="evidence" value="ECO:0007669"/>
    <property type="project" value="InterPro"/>
</dbReference>
<dbReference type="InterPro" id="IPR036397">
    <property type="entry name" value="RNaseH_sf"/>
</dbReference>
<keyword evidence="3" id="KW-1185">Reference proteome</keyword>